<dbReference type="Gene3D" id="1.10.10.10">
    <property type="entry name" value="Winged helix-like DNA-binding domain superfamily/Winged helix DNA-binding domain"/>
    <property type="match status" value="1"/>
</dbReference>
<gene>
    <name evidence="5" type="ORF">AB0H04_25650</name>
</gene>
<organism evidence="5 6">
    <name type="scientific">Streptomyces flaveolus</name>
    <dbReference type="NCBI Taxonomy" id="67297"/>
    <lineage>
        <taxon>Bacteria</taxon>
        <taxon>Bacillati</taxon>
        <taxon>Actinomycetota</taxon>
        <taxon>Actinomycetes</taxon>
        <taxon>Kitasatosporales</taxon>
        <taxon>Streptomycetaceae</taxon>
        <taxon>Streptomyces</taxon>
    </lineage>
</organism>
<reference evidence="5 6" key="1">
    <citation type="submission" date="2024-06" db="EMBL/GenBank/DDBJ databases">
        <title>The Natural Products Discovery Center: Release of the First 8490 Sequenced Strains for Exploring Actinobacteria Biosynthetic Diversity.</title>
        <authorList>
            <person name="Kalkreuter E."/>
            <person name="Kautsar S.A."/>
            <person name="Yang D."/>
            <person name="Bader C.D."/>
            <person name="Teijaro C.N."/>
            <person name="Fluegel L."/>
            <person name="Davis C.M."/>
            <person name="Simpson J.R."/>
            <person name="Lauterbach L."/>
            <person name="Steele A.D."/>
            <person name="Gui C."/>
            <person name="Meng S."/>
            <person name="Li G."/>
            <person name="Viehrig K."/>
            <person name="Ye F."/>
            <person name="Su P."/>
            <person name="Kiefer A.F."/>
            <person name="Nichols A."/>
            <person name="Cepeda A.J."/>
            <person name="Yan W."/>
            <person name="Fan B."/>
            <person name="Jiang Y."/>
            <person name="Adhikari A."/>
            <person name="Zheng C.-J."/>
            <person name="Schuster L."/>
            <person name="Cowan T.M."/>
            <person name="Smanski M.J."/>
            <person name="Chevrette M.G."/>
            <person name="De Carvalho L.P.S."/>
            <person name="Shen B."/>
        </authorList>
    </citation>
    <scope>NUCLEOTIDE SEQUENCE [LARGE SCALE GENOMIC DNA]</scope>
    <source>
        <strain evidence="5 6">NPDC020594</strain>
    </source>
</reference>
<evidence type="ECO:0000259" key="4">
    <source>
        <dbReference type="PROSITE" id="PS50043"/>
    </source>
</evidence>
<dbReference type="InterPro" id="IPR027417">
    <property type="entry name" value="P-loop_NTPase"/>
</dbReference>
<evidence type="ECO:0000313" key="5">
    <source>
        <dbReference type="EMBL" id="MEU5710216.1"/>
    </source>
</evidence>
<dbReference type="PANTHER" id="PTHR16305:SF35">
    <property type="entry name" value="TRANSCRIPTIONAL ACTIVATOR DOMAIN"/>
    <property type="match status" value="1"/>
</dbReference>
<evidence type="ECO:0000256" key="2">
    <source>
        <dbReference type="ARBA" id="ARBA00022840"/>
    </source>
</evidence>
<keyword evidence="1" id="KW-0547">Nucleotide-binding</keyword>
<evidence type="ECO:0000313" key="6">
    <source>
        <dbReference type="Proteomes" id="UP001551011"/>
    </source>
</evidence>
<proteinExistence type="predicted"/>
<dbReference type="SMART" id="SM00421">
    <property type="entry name" value="HTH_LUXR"/>
    <property type="match status" value="1"/>
</dbReference>
<dbReference type="SUPFAM" id="SSF46894">
    <property type="entry name" value="C-terminal effector domain of the bipartite response regulators"/>
    <property type="match status" value="1"/>
</dbReference>
<keyword evidence="2" id="KW-0067">ATP-binding</keyword>
<dbReference type="PANTHER" id="PTHR16305">
    <property type="entry name" value="TESTICULAR SOLUBLE ADENYLYL CYCLASE"/>
    <property type="match status" value="1"/>
</dbReference>
<dbReference type="EMBL" id="JBFAEG010000019">
    <property type="protein sequence ID" value="MEU5710216.1"/>
    <property type="molecule type" value="Genomic_DNA"/>
</dbReference>
<dbReference type="Pfam" id="PF13191">
    <property type="entry name" value="AAA_16"/>
    <property type="match status" value="1"/>
</dbReference>
<dbReference type="InterPro" id="IPR036388">
    <property type="entry name" value="WH-like_DNA-bd_sf"/>
</dbReference>
<dbReference type="CDD" id="cd06170">
    <property type="entry name" value="LuxR_C_like"/>
    <property type="match status" value="1"/>
</dbReference>
<dbReference type="InterPro" id="IPR016032">
    <property type="entry name" value="Sig_transdc_resp-reg_C-effctor"/>
</dbReference>
<feature type="region of interest" description="Disordered" evidence="3">
    <location>
        <begin position="1"/>
        <end position="29"/>
    </location>
</feature>
<sequence>MIRATDIPPTTDGTAVPVPAAVPRGHRREREQLRQRVLRLLHRAEGGVLWIEGPAGAGKSRLLASAAEEAAGALVLTGSGVAGQGMPPLAPLLEALGSTRCEPGWPYPEAGSPYEWLRRVEDGLRDLARDRPLVVVLDDVQHCDELTLLAVRRLTARLAGLPLLWVLAARSHLDVPAVESLRRDLLIERAVALDIAPLDPDTVRLLVRDLLGPRAPQADPYLPLCGGLPGAVRQLCALLTSRTGTTGGTRAGEDPVAGVFAAHRLDQLTQPAKELVLIASALGDSLTVRHLSRVLGRGESALLRPLREVLAAGLMRAEQHHLAFAHPSVRDAVAATLPPPVRLSVRRRSVDLRLADGTPAVALAAEIAELAEPGDEHAIRVLEAAARELAPHSPATAAAHLRRALELSHDAAPRRMRLAARLIPLLWETGESDEARALAREVVQVPPDAATHARVCLELTRMGGRFPVAQAEAHLRRALGHRGVPQPVKDQLLSTTLLSRLLAGEAEEAGGALAGSLARARGTHPLNDLTQRTLRSMSACHRQRWTEALSHSDSVPATAAELDPAYGPALPEVVLSTVWRAALLGMAGDDTAATDLVEGGLADAEQRGRRAYLPLWRTARARLLLDGGRLPEAARELAAAGTGPHAPGTSAASEAAVLCTRARIAFHTGDDEGLEACSALAEACPEGEDRQVRRAGAWIAVLTALYRDETLTRHQLGAAAAHLRRGFLHATCLDAGDVVLLVAAALASGQRDLAAAAVEFAEERARLNPGLPLFAGAAAHARGLFTRDAELLAEAAEHHGAARPLLRARALEDAGECGAAADAATARSRFEEAFRLYTACGAERDSRRVHGRLRKLGVRLLSTAGAAPAAPEPEWRGLTRSELGVVRLIAHGATNREAAERLFLSPHTVNTHLRHAFEKLGVRSRVQLARLYAREVDSTAVSA</sequence>
<dbReference type="SUPFAM" id="SSF52540">
    <property type="entry name" value="P-loop containing nucleoside triphosphate hydrolases"/>
    <property type="match status" value="1"/>
</dbReference>
<dbReference type="PROSITE" id="PS50043">
    <property type="entry name" value="HTH_LUXR_2"/>
    <property type="match status" value="1"/>
</dbReference>
<evidence type="ECO:0000256" key="1">
    <source>
        <dbReference type="ARBA" id="ARBA00022741"/>
    </source>
</evidence>
<dbReference type="Proteomes" id="UP001551011">
    <property type="component" value="Unassembled WGS sequence"/>
</dbReference>
<dbReference type="InterPro" id="IPR041664">
    <property type="entry name" value="AAA_16"/>
</dbReference>
<accession>A0ABV3AE51</accession>
<keyword evidence="6" id="KW-1185">Reference proteome</keyword>
<dbReference type="InterPro" id="IPR000792">
    <property type="entry name" value="Tscrpt_reg_LuxR_C"/>
</dbReference>
<dbReference type="RefSeq" id="WP_030644375.1">
    <property type="nucleotide sequence ID" value="NZ_JBFAEG010000019.1"/>
</dbReference>
<feature type="domain" description="HTH luxR-type" evidence="4">
    <location>
        <begin position="871"/>
        <end position="936"/>
    </location>
</feature>
<dbReference type="Pfam" id="PF00196">
    <property type="entry name" value="GerE"/>
    <property type="match status" value="1"/>
</dbReference>
<comment type="caution">
    <text evidence="5">The sequence shown here is derived from an EMBL/GenBank/DDBJ whole genome shotgun (WGS) entry which is preliminary data.</text>
</comment>
<dbReference type="PRINTS" id="PR00038">
    <property type="entry name" value="HTHLUXR"/>
</dbReference>
<evidence type="ECO:0000256" key="3">
    <source>
        <dbReference type="SAM" id="MobiDB-lite"/>
    </source>
</evidence>
<protein>
    <submittedName>
        <fullName evidence="5">LuxR C-terminal-related transcriptional regulator</fullName>
    </submittedName>
</protein>
<name>A0ABV3AE51_9ACTN</name>